<evidence type="ECO:0000313" key="2">
    <source>
        <dbReference type="Proteomes" id="UP001642484"/>
    </source>
</evidence>
<dbReference type="InterPro" id="IPR015797">
    <property type="entry name" value="NUDIX_hydrolase-like_dom_sf"/>
</dbReference>
<evidence type="ECO:0000313" key="1">
    <source>
        <dbReference type="EMBL" id="CAK9031894.1"/>
    </source>
</evidence>
<proteinExistence type="predicted"/>
<dbReference type="InterPro" id="IPR055295">
    <property type="entry name" value="NUDT22/NUDT9-like"/>
</dbReference>
<dbReference type="Proteomes" id="UP001642484">
    <property type="component" value="Unassembled WGS sequence"/>
</dbReference>
<organism evidence="1 2">
    <name type="scientific">Durusdinium trenchii</name>
    <dbReference type="NCBI Taxonomy" id="1381693"/>
    <lineage>
        <taxon>Eukaryota</taxon>
        <taxon>Sar</taxon>
        <taxon>Alveolata</taxon>
        <taxon>Dinophyceae</taxon>
        <taxon>Suessiales</taxon>
        <taxon>Symbiodiniaceae</taxon>
        <taxon>Durusdinium</taxon>
    </lineage>
</organism>
<dbReference type="SUPFAM" id="SSF55811">
    <property type="entry name" value="Nudix"/>
    <property type="match status" value="1"/>
</dbReference>
<dbReference type="EMBL" id="CAXAMN010010480">
    <property type="protein sequence ID" value="CAK9031894.1"/>
    <property type="molecule type" value="Genomic_DNA"/>
</dbReference>
<protein>
    <submittedName>
        <fullName evidence="1">Uncharacterized protein</fullName>
    </submittedName>
</protein>
<sequence length="277" mass="30460">MDEAFELLISPKDLGTVQAEQVDLSFSVEHNRLEHPEDEIESSWEAALAKNPRLFNGSKFRLRRVSLVSSTCPPVLTMELGLTSYKEYLGTNRLSAEKRKRFEDDGQKHGDKGAHFSNALGCEAVLCTSDQQMVLLRRSGAVGTHAGLYNGPSGHPEPKNLGLDDVLPDPSRELSEAVRRELFQSALDEVVAETGVAVETLSEPVLMGIMVDSTQKPDALFFVRTSLDSASLEVCMEKAQEAWESDRLVFWPIAKAAECSLPLTAVTRAALQCVLEL</sequence>
<reference evidence="1 2" key="1">
    <citation type="submission" date="2024-02" db="EMBL/GenBank/DDBJ databases">
        <authorList>
            <person name="Chen Y."/>
            <person name="Shah S."/>
            <person name="Dougan E. K."/>
            <person name="Thang M."/>
            <person name="Chan C."/>
        </authorList>
    </citation>
    <scope>NUCLEOTIDE SEQUENCE [LARGE SCALE GENOMIC DNA]</scope>
</reference>
<comment type="caution">
    <text evidence="1">The sequence shown here is derived from an EMBL/GenBank/DDBJ whole genome shotgun (WGS) entry which is preliminary data.</text>
</comment>
<accession>A0ABP0KZT6</accession>
<name>A0ABP0KZT6_9DINO</name>
<dbReference type="Gene3D" id="3.90.79.10">
    <property type="entry name" value="Nucleoside Triphosphate Pyrophosphohydrolase"/>
    <property type="match status" value="1"/>
</dbReference>
<dbReference type="PANTHER" id="PTHR31835">
    <property type="entry name" value="URIDINE DIPHOSPHATE GLUCOSE PYROPHOSPHATASE"/>
    <property type="match status" value="1"/>
</dbReference>
<keyword evidence="2" id="KW-1185">Reference proteome</keyword>
<gene>
    <name evidence="1" type="ORF">CCMP2556_LOCUS18468</name>
</gene>
<dbReference type="PANTHER" id="PTHR31835:SF1">
    <property type="entry name" value="URIDINE DIPHOSPHATE GLUCOSE PYROPHOSPHATASE NUDT22"/>
    <property type="match status" value="1"/>
</dbReference>